<organism evidence="1 2">
    <name type="scientific">Salmonella enterica</name>
    <name type="common">Salmonella choleraesuis</name>
    <dbReference type="NCBI Taxonomy" id="28901"/>
    <lineage>
        <taxon>Bacteria</taxon>
        <taxon>Pseudomonadati</taxon>
        <taxon>Pseudomonadota</taxon>
        <taxon>Gammaproteobacteria</taxon>
        <taxon>Enterobacterales</taxon>
        <taxon>Enterobacteriaceae</taxon>
        <taxon>Salmonella</taxon>
    </lineage>
</organism>
<dbReference type="Pfam" id="PF05488">
    <property type="entry name" value="PAAR_motif"/>
    <property type="match status" value="1"/>
</dbReference>
<dbReference type="PROSITE" id="PS51257">
    <property type="entry name" value="PROKAR_LIPOPROTEIN"/>
    <property type="match status" value="1"/>
</dbReference>
<sequence>MGRAYFLVVGDKTTCGGSIVSGCTNHTIHGQSTACEGDQYICGSDKQLHQIVGGQPDYFIHGRRAAGTAHSVGTCSCRCRFINSHFDVTYGYESKIVSAPKPVTRIAPVAPQNAPKPLTMAPGPSCPVEADEPSREPVDAGFCVLPYGATPSSYESWFFINPPDGARELYHKLNPDMKKQPGSILIVVDPEKQDQQQIETLQKARDRIDKALAPLSLEEAKLLHDNRAVVDTFSYQLYGDYLGKAGDGFGYISEIGKGYYEEISSILKEIETLYRKTYIHNNGIISGEEFFGQRSSLFKRLDTVLNKFSKSQLNLKEYNSIKKALGLSTSSIMHKWDKAGVDNIEGYANYIENSAKLIKVMKNVGYIGVGLDFAGYSANVYDACSKGREDACKKAAIAEYTKFGFKQGASMGVGWATGLAARGACMWVLGLATAEVGGLGSGLCFVTGLGVSIGAAKFSESYGENIGNTIGTYVGEHIIYENTIK</sequence>
<reference evidence="1 2" key="1">
    <citation type="submission" date="2018-06" db="EMBL/GenBank/DDBJ databases">
        <authorList>
            <consortium name="Pathogen Informatics"/>
            <person name="Doyle S."/>
        </authorList>
    </citation>
    <scope>NUCLEOTIDE SEQUENCE [LARGE SCALE GENOMIC DNA]</scope>
    <source>
        <strain evidence="1 2">NCTC10252</strain>
    </source>
</reference>
<dbReference type="InterPro" id="IPR008727">
    <property type="entry name" value="PAAR_motif"/>
</dbReference>
<dbReference type="AlphaFoldDB" id="A0A379QKQ1"/>
<evidence type="ECO:0000313" key="2">
    <source>
        <dbReference type="Proteomes" id="UP000254597"/>
    </source>
</evidence>
<dbReference type="EMBL" id="UGWP01000004">
    <property type="protein sequence ID" value="SUF56074.1"/>
    <property type="molecule type" value="Genomic_DNA"/>
</dbReference>
<protein>
    <submittedName>
        <fullName evidence="1">Pyocin large subunit</fullName>
    </submittedName>
</protein>
<dbReference type="Proteomes" id="UP000254597">
    <property type="component" value="Unassembled WGS sequence"/>
</dbReference>
<evidence type="ECO:0000313" key="1">
    <source>
        <dbReference type="EMBL" id="SUF56074.1"/>
    </source>
</evidence>
<proteinExistence type="predicted"/>
<name>A0A379QKQ1_SALER</name>
<gene>
    <name evidence="1" type="ORF">NCTC10252_01298</name>
</gene>
<dbReference type="CDD" id="cd14744">
    <property type="entry name" value="PAAR_CT_2"/>
    <property type="match status" value="1"/>
</dbReference>
<accession>A0A379QKQ1</accession>